<keyword evidence="3" id="KW-1185">Reference proteome</keyword>
<dbReference type="Gene3D" id="3.40.50.10190">
    <property type="entry name" value="BRCT domain"/>
    <property type="match status" value="1"/>
</dbReference>
<dbReference type="STRING" id="240176.A8NXW3"/>
<proteinExistence type="predicted"/>
<sequence>MERYFPVARSSFSRQVPTSIRLIKNPPPLNEDCSQKDDAEPRVIAPASHPSGVKEKHTFAKTFAKDASRADFNAVLLKTLGTKDNPITHSDIMERSDFVHSAATGHQRTEERVNRRLWHQHTEPKLRAQRAQSSGAAAPQQIFRNIRVYINGYLDGTTDIEIKRIVTEGGGTVVPTPSRSTHILTSTGLSGSKSQKFLTSKSQRRYIVKPEWILDSYARGKRRSESMYIVKLDRTSKYFG</sequence>
<dbReference type="RefSeq" id="XP_001837286.2">
    <property type="nucleotide sequence ID" value="XM_001837234.2"/>
</dbReference>
<dbReference type="HOGENOM" id="CLU_083061_0_0_1"/>
<dbReference type="AlphaFoldDB" id="A8NXW3"/>
<evidence type="ECO:0000313" key="3">
    <source>
        <dbReference type="Proteomes" id="UP000001861"/>
    </source>
</evidence>
<dbReference type="PROSITE" id="PS50172">
    <property type="entry name" value="BRCT"/>
    <property type="match status" value="1"/>
</dbReference>
<dbReference type="OrthoDB" id="427711at2759"/>
<feature type="domain" description="BRCT" evidence="1">
    <location>
        <begin position="138"/>
        <end position="230"/>
    </location>
</feature>
<dbReference type="OMA" id="RISHRTE"/>
<name>A8NXW3_COPC7</name>
<dbReference type="SUPFAM" id="SSF52113">
    <property type="entry name" value="BRCT domain"/>
    <property type="match status" value="1"/>
</dbReference>
<dbReference type="EMBL" id="AACS02000005">
    <property type="protein sequence ID" value="EAU84903.2"/>
    <property type="molecule type" value="Genomic_DNA"/>
</dbReference>
<organism evidence="2 3">
    <name type="scientific">Coprinopsis cinerea (strain Okayama-7 / 130 / ATCC MYA-4618 / FGSC 9003)</name>
    <name type="common">Inky cap fungus</name>
    <name type="synonym">Hormographiella aspergillata</name>
    <dbReference type="NCBI Taxonomy" id="240176"/>
    <lineage>
        <taxon>Eukaryota</taxon>
        <taxon>Fungi</taxon>
        <taxon>Dikarya</taxon>
        <taxon>Basidiomycota</taxon>
        <taxon>Agaricomycotina</taxon>
        <taxon>Agaricomycetes</taxon>
        <taxon>Agaricomycetidae</taxon>
        <taxon>Agaricales</taxon>
        <taxon>Agaricineae</taxon>
        <taxon>Psathyrellaceae</taxon>
        <taxon>Coprinopsis</taxon>
    </lineage>
</organism>
<dbReference type="SMART" id="SM00292">
    <property type="entry name" value="BRCT"/>
    <property type="match status" value="1"/>
</dbReference>
<dbReference type="GeneID" id="6013843"/>
<reference evidence="2 3" key="1">
    <citation type="journal article" date="2010" name="Proc. Natl. Acad. Sci. U.S.A.">
        <title>Insights into evolution of multicellular fungi from the assembled chromosomes of the mushroom Coprinopsis cinerea (Coprinus cinereus).</title>
        <authorList>
            <person name="Stajich J.E."/>
            <person name="Wilke S.K."/>
            <person name="Ahren D."/>
            <person name="Au C.H."/>
            <person name="Birren B.W."/>
            <person name="Borodovsky M."/>
            <person name="Burns C."/>
            <person name="Canback B."/>
            <person name="Casselton L.A."/>
            <person name="Cheng C.K."/>
            <person name="Deng J."/>
            <person name="Dietrich F.S."/>
            <person name="Fargo D.C."/>
            <person name="Farman M.L."/>
            <person name="Gathman A.C."/>
            <person name="Goldberg J."/>
            <person name="Guigo R."/>
            <person name="Hoegger P.J."/>
            <person name="Hooker J.B."/>
            <person name="Huggins A."/>
            <person name="James T.Y."/>
            <person name="Kamada T."/>
            <person name="Kilaru S."/>
            <person name="Kodira C."/>
            <person name="Kues U."/>
            <person name="Kupfer D."/>
            <person name="Kwan H.S."/>
            <person name="Lomsadze A."/>
            <person name="Li W."/>
            <person name="Lilly W.W."/>
            <person name="Ma L.J."/>
            <person name="Mackey A.J."/>
            <person name="Manning G."/>
            <person name="Martin F."/>
            <person name="Muraguchi H."/>
            <person name="Natvig D.O."/>
            <person name="Palmerini H."/>
            <person name="Ramesh M.A."/>
            <person name="Rehmeyer C.J."/>
            <person name="Roe B.A."/>
            <person name="Shenoy N."/>
            <person name="Stanke M."/>
            <person name="Ter-Hovhannisyan V."/>
            <person name="Tunlid A."/>
            <person name="Velagapudi R."/>
            <person name="Vision T.J."/>
            <person name="Zeng Q."/>
            <person name="Zolan M.E."/>
            <person name="Pukkila P.J."/>
        </authorList>
    </citation>
    <scope>NUCLEOTIDE SEQUENCE [LARGE SCALE GENOMIC DNA]</scope>
    <source>
        <strain evidence="3">Okayama-7 / 130 / ATCC MYA-4618 / FGSC 9003</strain>
    </source>
</reference>
<dbReference type="Pfam" id="PF16589">
    <property type="entry name" value="BRCT_2"/>
    <property type="match status" value="1"/>
</dbReference>
<dbReference type="InterPro" id="IPR036420">
    <property type="entry name" value="BRCT_dom_sf"/>
</dbReference>
<dbReference type="VEuPathDB" id="FungiDB:CC1G_00422"/>
<evidence type="ECO:0000313" key="2">
    <source>
        <dbReference type="EMBL" id="EAU84903.2"/>
    </source>
</evidence>
<dbReference type="Proteomes" id="UP000001861">
    <property type="component" value="Unassembled WGS sequence"/>
</dbReference>
<dbReference type="eggNOG" id="KOG2093">
    <property type="taxonomic scope" value="Eukaryota"/>
</dbReference>
<gene>
    <name evidence="2" type="ORF">CC1G_00422</name>
</gene>
<evidence type="ECO:0000259" key="1">
    <source>
        <dbReference type="PROSITE" id="PS50172"/>
    </source>
</evidence>
<dbReference type="KEGG" id="cci:CC1G_00422"/>
<accession>A8NXW3</accession>
<protein>
    <recommendedName>
        <fullName evidence="1">BRCT domain-containing protein</fullName>
    </recommendedName>
</protein>
<comment type="caution">
    <text evidence="2">The sequence shown here is derived from an EMBL/GenBank/DDBJ whole genome shotgun (WGS) entry which is preliminary data.</text>
</comment>
<dbReference type="InterPro" id="IPR001357">
    <property type="entry name" value="BRCT_dom"/>
</dbReference>
<dbReference type="InParanoid" id="A8NXW3"/>